<dbReference type="Gene3D" id="1.10.530.10">
    <property type="match status" value="1"/>
</dbReference>
<feature type="domain" description="LysM" evidence="3">
    <location>
        <begin position="341"/>
        <end position="384"/>
    </location>
</feature>
<reference evidence="5" key="1">
    <citation type="submission" date="2016-10" db="EMBL/GenBank/DDBJ databases">
        <authorList>
            <person name="Varghese N."/>
            <person name="Submissions S."/>
        </authorList>
    </citation>
    <scope>NUCLEOTIDE SEQUENCE [LARGE SCALE GENOMIC DNA]</scope>
    <source>
        <strain evidence="5">CCM 7469</strain>
    </source>
</reference>
<dbReference type="SUPFAM" id="SSF53955">
    <property type="entry name" value="Lysozyme-like"/>
    <property type="match status" value="1"/>
</dbReference>
<evidence type="ECO:0000313" key="4">
    <source>
        <dbReference type="EMBL" id="SDH79781.1"/>
    </source>
</evidence>
<dbReference type="PANTHER" id="PTHR33734">
    <property type="entry name" value="LYSM DOMAIN-CONTAINING GPI-ANCHORED PROTEIN 2"/>
    <property type="match status" value="1"/>
</dbReference>
<dbReference type="InterPro" id="IPR008258">
    <property type="entry name" value="Transglycosylase_SLT_dom_1"/>
</dbReference>
<dbReference type="PROSITE" id="PS51782">
    <property type="entry name" value="LYSM"/>
    <property type="match status" value="3"/>
</dbReference>
<dbReference type="CDD" id="cd16894">
    <property type="entry name" value="MltD-like"/>
    <property type="match status" value="1"/>
</dbReference>
<dbReference type="Pfam" id="PF01464">
    <property type="entry name" value="SLT"/>
    <property type="match status" value="1"/>
</dbReference>
<dbReference type="Proteomes" id="UP000199636">
    <property type="component" value="Unassembled WGS sequence"/>
</dbReference>
<feature type="compositionally biased region" description="Polar residues" evidence="2">
    <location>
        <begin position="405"/>
        <end position="416"/>
    </location>
</feature>
<dbReference type="SMART" id="SM00257">
    <property type="entry name" value="LysM"/>
    <property type="match status" value="3"/>
</dbReference>
<dbReference type="EMBL" id="FNDS01000003">
    <property type="protein sequence ID" value="SDH79781.1"/>
    <property type="molecule type" value="Genomic_DNA"/>
</dbReference>
<dbReference type="PROSITE" id="PS51257">
    <property type="entry name" value="PROKAR_LIPOPROTEIN"/>
    <property type="match status" value="1"/>
</dbReference>
<feature type="region of interest" description="Disordered" evidence="2">
    <location>
        <begin position="387"/>
        <end position="417"/>
    </location>
</feature>
<feature type="domain" description="LysM" evidence="3">
    <location>
        <begin position="479"/>
        <end position="522"/>
    </location>
</feature>
<sequence length="529" mass="58555">MPPKTSKTSDLDALARAIRVSLLLGAGALAGCQSSGHVVPQDSAYKPANRAVDVQFNPAFSDNSADIWERMRHGFQLQQDVTDTNPRIERQRLWFVSNQAFIEQASERGSPYMHYVVERLAERNMPLELALLPVIESAYNPFASSRAQAVGLWQFVPATGSHFNLRQTSWYDGRRDIKASTNAALTYLSRLHDMFNGDWLLALAAYNAGEGTVSRAIERNQKLGLPTDYWNLPLPQETQDYVPKLLALSQLVMSPQAYGISLSPIANEPYFKAVKIKPGLDLSRVAALADLNEDELYQLNPAFTRRVTLDGPQQLLVPKAKVAKLKAGLAALKPQDMMSWKEHRVRKGDSLKSIAAHYQISVAELKNANHLGAARLRNGQTLMIPGQGNRAPALESPRQVAQAERPSSNANGNASRSYKVKNGDNLWQIAHTTGVGVDDLKRWNSLDSHGVKPGQVLKLQGGQQLAARASGKSSQDAVTYYKVKQGDSMYLIAKRFNVEMQHIKRWNPRSAHALKPGQTLTLYLDTASR</sequence>
<dbReference type="FunFam" id="1.10.530.10:FF:000004">
    <property type="entry name" value="Membrane-bound lytic murein transglycosylase D"/>
    <property type="match status" value="1"/>
</dbReference>
<dbReference type="Gene3D" id="3.10.350.10">
    <property type="entry name" value="LysM domain"/>
    <property type="match status" value="3"/>
</dbReference>
<dbReference type="Pfam" id="PF06474">
    <property type="entry name" value="LPAM_MltD"/>
    <property type="match status" value="1"/>
</dbReference>
<dbReference type="SUPFAM" id="SSF54106">
    <property type="entry name" value="LysM domain"/>
    <property type="match status" value="3"/>
</dbReference>
<dbReference type="STRING" id="428992.SAMN05216272_103159"/>
<dbReference type="InterPro" id="IPR018392">
    <property type="entry name" value="LysM"/>
</dbReference>
<dbReference type="Pfam" id="PF01476">
    <property type="entry name" value="LysM"/>
    <property type="match status" value="3"/>
</dbReference>
<dbReference type="PROSITE" id="PS00922">
    <property type="entry name" value="TRANSGLYCOSYLASE"/>
    <property type="match status" value="1"/>
</dbReference>
<keyword evidence="5" id="KW-1185">Reference proteome</keyword>
<dbReference type="InterPro" id="IPR023346">
    <property type="entry name" value="Lysozyme-like_dom_sf"/>
</dbReference>
<name>A0A1G8FCA4_9PSED</name>
<evidence type="ECO:0000259" key="3">
    <source>
        <dbReference type="PROSITE" id="PS51782"/>
    </source>
</evidence>
<dbReference type="GO" id="GO:0000270">
    <property type="term" value="P:peptidoglycan metabolic process"/>
    <property type="evidence" value="ECO:0007669"/>
    <property type="project" value="InterPro"/>
</dbReference>
<dbReference type="RefSeq" id="WP_090262147.1">
    <property type="nucleotide sequence ID" value="NZ_FNDS01000003.1"/>
</dbReference>
<evidence type="ECO:0000256" key="2">
    <source>
        <dbReference type="SAM" id="MobiDB-lite"/>
    </source>
</evidence>
<organism evidence="4 5">
    <name type="scientific">Pseudomonas panipatensis</name>
    <dbReference type="NCBI Taxonomy" id="428992"/>
    <lineage>
        <taxon>Bacteria</taxon>
        <taxon>Pseudomonadati</taxon>
        <taxon>Pseudomonadota</taxon>
        <taxon>Gammaproteobacteria</taxon>
        <taxon>Pseudomonadales</taxon>
        <taxon>Pseudomonadaceae</taxon>
        <taxon>Pseudomonas</taxon>
    </lineage>
</organism>
<dbReference type="AlphaFoldDB" id="A0A1G8FCA4"/>
<evidence type="ECO:0000256" key="1">
    <source>
        <dbReference type="ARBA" id="ARBA00007734"/>
    </source>
</evidence>
<dbReference type="CDD" id="cd00118">
    <property type="entry name" value="LysM"/>
    <property type="match status" value="3"/>
</dbReference>
<dbReference type="InterPro" id="IPR036779">
    <property type="entry name" value="LysM_dom_sf"/>
</dbReference>
<dbReference type="InterPro" id="IPR010511">
    <property type="entry name" value="MltD_lipid-attach"/>
</dbReference>
<gene>
    <name evidence="4" type="ORF">SAMN05216272_103159</name>
</gene>
<evidence type="ECO:0000313" key="5">
    <source>
        <dbReference type="Proteomes" id="UP000199636"/>
    </source>
</evidence>
<comment type="similarity">
    <text evidence="1">Belongs to the transglycosylase Slt family.</text>
</comment>
<dbReference type="PANTHER" id="PTHR33734:SF22">
    <property type="entry name" value="MEMBRANE-BOUND LYTIC MUREIN TRANSGLYCOSYLASE D"/>
    <property type="match status" value="1"/>
</dbReference>
<dbReference type="OrthoDB" id="9815002at2"/>
<protein>
    <submittedName>
        <fullName evidence="4">Membrane-bound lytic murein transglycosylase D</fullName>
    </submittedName>
</protein>
<accession>A0A1G8FCA4</accession>
<feature type="domain" description="LysM" evidence="3">
    <location>
        <begin position="416"/>
        <end position="459"/>
    </location>
</feature>
<dbReference type="GO" id="GO:0016020">
    <property type="term" value="C:membrane"/>
    <property type="evidence" value="ECO:0007669"/>
    <property type="project" value="InterPro"/>
</dbReference>
<dbReference type="GO" id="GO:0008932">
    <property type="term" value="F:lytic endotransglycosylase activity"/>
    <property type="evidence" value="ECO:0007669"/>
    <property type="project" value="TreeGrafter"/>
</dbReference>
<dbReference type="InterPro" id="IPR000189">
    <property type="entry name" value="Transglyc_AS"/>
</dbReference>
<proteinExistence type="inferred from homology"/>